<sequence>MDVRRRKFLQKVSLVFGAVSIPGLSWGMESMEVGKDATSIIHVGLKTLKFFKEGDIAINQTLKSGFTVLTHVRNFKFSEFGSKETIDALLYGGNAKIIASDLNASGLPWVNSSLKEKPEYVKDYLITNRLGKRVGILGIDFEQSYNSVDQAMRFVTKKADFLKRDLGCEQVFCLVTDPKLKDSKSSWADVISSSDYVDVFFATCTSSKTNNLWVLPNQQGKQTLLSIQSEREENNSEIELKESVINSFKRD</sequence>
<gene>
    <name evidence="1" type="ORF">SAMN05444394_1690</name>
</gene>
<name>A0A1N6E3Z7_9BACT</name>
<dbReference type="EMBL" id="FSRC01000001">
    <property type="protein sequence ID" value="SIN77711.1"/>
    <property type="molecule type" value="Genomic_DNA"/>
</dbReference>
<evidence type="ECO:0000313" key="1">
    <source>
        <dbReference type="EMBL" id="SIN77711.1"/>
    </source>
</evidence>
<protein>
    <submittedName>
        <fullName evidence="1">Uncharacterized protein</fullName>
    </submittedName>
</protein>
<dbReference type="Proteomes" id="UP000185221">
    <property type="component" value="Unassembled WGS sequence"/>
</dbReference>
<dbReference type="AlphaFoldDB" id="A0A1N6E3Z7"/>
<dbReference type="STRING" id="226505.SAMN05444394_1690"/>
<evidence type="ECO:0000313" key="2">
    <source>
        <dbReference type="Proteomes" id="UP000185221"/>
    </source>
</evidence>
<organism evidence="1 2">
    <name type="scientific">Algoriphagus halophilus</name>
    <dbReference type="NCBI Taxonomy" id="226505"/>
    <lineage>
        <taxon>Bacteria</taxon>
        <taxon>Pseudomonadati</taxon>
        <taxon>Bacteroidota</taxon>
        <taxon>Cytophagia</taxon>
        <taxon>Cytophagales</taxon>
        <taxon>Cyclobacteriaceae</taxon>
        <taxon>Algoriphagus</taxon>
    </lineage>
</organism>
<dbReference type="OrthoDB" id="822655at2"/>
<keyword evidence="2" id="KW-1185">Reference proteome</keyword>
<dbReference type="RefSeq" id="WP_074224395.1">
    <property type="nucleotide sequence ID" value="NZ_FSRC01000001.1"/>
</dbReference>
<proteinExistence type="predicted"/>
<reference evidence="2" key="1">
    <citation type="submission" date="2016-11" db="EMBL/GenBank/DDBJ databases">
        <authorList>
            <person name="Varghese N."/>
            <person name="Submissions S."/>
        </authorList>
    </citation>
    <scope>NUCLEOTIDE SEQUENCE [LARGE SCALE GENOMIC DNA]</scope>
    <source>
        <strain evidence="2">DSM 15292</strain>
    </source>
</reference>
<accession>A0A1N6E3Z7</accession>